<gene>
    <name evidence="2" type="ORF">QR680_010418</name>
</gene>
<dbReference type="Proteomes" id="UP001175271">
    <property type="component" value="Unassembled WGS sequence"/>
</dbReference>
<name>A0AA39IQH1_9BILA</name>
<proteinExistence type="predicted"/>
<protein>
    <submittedName>
        <fullName evidence="2">Uncharacterized protein</fullName>
    </submittedName>
</protein>
<organism evidence="2 3">
    <name type="scientific">Steinernema hermaphroditum</name>
    <dbReference type="NCBI Taxonomy" id="289476"/>
    <lineage>
        <taxon>Eukaryota</taxon>
        <taxon>Metazoa</taxon>
        <taxon>Ecdysozoa</taxon>
        <taxon>Nematoda</taxon>
        <taxon>Chromadorea</taxon>
        <taxon>Rhabditida</taxon>
        <taxon>Tylenchina</taxon>
        <taxon>Panagrolaimomorpha</taxon>
        <taxon>Strongyloidoidea</taxon>
        <taxon>Steinernematidae</taxon>
        <taxon>Steinernema</taxon>
    </lineage>
</organism>
<accession>A0AA39IQH1</accession>
<evidence type="ECO:0000313" key="3">
    <source>
        <dbReference type="Proteomes" id="UP001175271"/>
    </source>
</evidence>
<dbReference type="EMBL" id="JAUCMV010000001">
    <property type="protein sequence ID" value="KAK0427769.1"/>
    <property type="molecule type" value="Genomic_DNA"/>
</dbReference>
<keyword evidence="3" id="KW-1185">Reference proteome</keyword>
<sequence length="79" mass="8273">MAQPELLCVGSMLTVHFSKSSFLTLPFLVMRPGGQTDGIGRMWGLAVTRDHSTRPTTAAAACVSPIDPSPSLGEKQAGS</sequence>
<dbReference type="AlphaFoldDB" id="A0AA39IQH1"/>
<evidence type="ECO:0000256" key="1">
    <source>
        <dbReference type="SAM" id="MobiDB-lite"/>
    </source>
</evidence>
<comment type="caution">
    <text evidence="2">The sequence shown here is derived from an EMBL/GenBank/DDBJ whole genome shotgun (WGS) entry which is preliminary data.</text>
</comment>
<evidence type="ECO:0000313" key="2">
    <source>
        <dbReference type="EMBL" id="KAK0427769.1"/>
    </source>
</evidence>
<reference evidence="2" key="1">
    <citation type="submission" date="2023-06" db="EMBL/GenBank/DDBJ databases">
        <title>Genomic analysis of the entomopathogenic nematode Steinernema hermaphroditum.</title>
        <authorList>
            <person name="Schwarz E.M."/>
            <person name="Heppert J.K."/>
            <person name="Baniya A."/>
            <person name="Schwartz H.T."/>
            <person name="Tan C.-H."/>
            <person name="Antoshechkin I."/>
            <person name="Sternberg P.W."/>
            <person name="Goodrich-Blair H."/>
            <person name="Dillman A.R."/>
        </authorList>
    </citation>
    <scope>NUCLEOTIDE SEQUENCE</scope>
    <source>
        <strain evidence="2">PS9179</strain>
        <tissue evidence="2">Whole animal</tissue>
    </source>
</reference>
<feature type="region of interest" description="Disordered" evidence="1">
    <location>
        <begin position="60"/>
        <end position="79"/>
    </location>
</feature>